<evidence type="ECO:0000259" key="1">
    <source>
        <dbReference type="SMART" id="SM01119"/>
    </source>
</evidence>
<name>A0ABU3QBE9_9SPHN</name>
<dbReference type="RefSeq" id="WP_315728154.1">
    <property type="nucleotide sequence ID" value="NZ_JAVUPU010000011.1"/>
</dbReference>
<keyword evidence="3" id="KW-1185">Reference proteome</keyword>
<feature type="domain" description="D-serine dehydratase-like" evidence="1">
    <location>
        <begin position="316"/>
        <end position="415"/>
    </location>
</feature>
<dbReference type="InterPro" id="IPR042208">
    <property type="entry name" value="D-ser_dehydrat-like_sf"/>
</dbReference>
<dbReference type="SUPFAM" id="SSF51419">
    <property type="entry name" value="PLP-binding barrel"/>
    <property type="match status" value="1"/>
</dbReference>
<accession>A0ABU3QBE9</accession>
<dbReference type="EMBL" id="JAVUPU010000011">
    <property type="protein sequence ID" value="MDT9600725.1"/>
    <property type="molecule type" value="Genomic_DNA"/>
</dbReference>
<dbReference type="SMART" id="SM01119">
    <property type="entry name" value="D-ser_dehydrat"/>
    <property type="match status" value="1"/>
</dbReference>
<dbReference type="Gene3D" id="3.20.20.10">
    <property type="entry name" value="Alanine racemase"/>
    <property type="match status" value="1"/>
</dbReference>
<proteinExistence type="predicted"/>
<evidence type="ECO:0000313" key="2">
    <source>
        <dbReference type="EMBL" id="MDT9600725.1"/>
    </source>
</evidence>
<dbReference type="PANTHER" id="PTHR28004">
    <property type="entry name" value="ZGC:162816-RELATED"/>
    <property type="match status" value="1"/>
</dbReference>
<protein>
    <submittedName>
        <fullName evidence="2">Amino acid deaminase</fullName>
    </submittedName>
</protein>
<dbReference type="InterPro" id="IPR029066">
    <property type="entry name" value="PLP-binding_barrel"/>
</dbReference>
<dbReference type="InterPro" id="IPR026956">
    <property type="entry name" value="D-ser_dehydrat-like_dom"/>
</dbReference>
<dbReference type="Proteomes" id="UP001259572">
    <property type="component" value="Unassembled WGS sequence"/>
</dbReference>
<dbReference type="InterPro" id="IPR051466">
    <property type="entry name" value="D-amino_acid_metab_enzyme"/>
</dbReference>
<organism evidence="2 3">
    <name type="scientific">Sphingosinicella rhizophila</name>
    <dbReference type="NCBI Taxonomy" id="3050082"/>
    <lineage>
        <taxon>Bacteria</taxon>
        <taxon>Pseudomonadati</taxon>
        <taxon>Pseudomonadota</taxon>
        <taxon>Alphaproteobacteria</taxon>
        <taxon>Sphingomonadales</taxon>
        <taxon>Sphingosinicellaceae</taxon>
        <taxon>Sphingosinicella</taxon>
    </lineage>
</organism>
<dbReference type="Pfam" id="PF14031">
    <property type="entry name" value="D-ser_dehydrat"/>
    <property type="match status" value="1"/>
</dbReference>
<reference evidence="2 3" key="1">
    <citation type="submission" date="2023-05" db="EMBL/GenBank/DDBJ databases">
        <authorList>
            <person name="Guo Y."/>
        </authorList>
    </citation>
    <scope>NUCLEOTIDE SEQUENCE [LARGE SCALE GENOMIC DNA]</scope>
    <source>
        <strain evidence="2 3">GR2756</strain>
    </source>
</reference>
<comment type="caution">
    <text evidence="2">The sequence shown here is derived from an EMBL/GenBank/DDBJ whole genome shotgun (WGS) entry which is preliminary data.</text>
</comment>
<gene>
    <name evidence="2" type="ORF">RQX22_17320</name>
</gene>
<dbReference type="PANTHER" id="PTHR28004:SF8">
    <property type="entry name" value="D-SERINE DEAMINASE"/>
    <property type="match status" value="1"/>
</dbReference>
<evidence type="ECO:0000313" key="3">
    <source>
        <dbReference type="Proteomes" id="UP001259572"/>
    </source>
</evidence>
<dbReference type="Gene3D" id="2.40.37.20">
    <property type="entry name" value="D-serine dehydratase-like domain"/>
    <property type="match status" value="1"/>
</dbReference>
<sequence length="428" mass="46571">MNICDPFAGTDADWTLKSIPPALEGVGLEDFAGKKVGLFDDALFYPAAILRESVLRTNSAWMRNFIARTGVRIAPHGKTTMTPDLFRLQMADGAWAITAATAAHVRAYRRFGVDRIFMANQLVGDSAIDWLLAELDGDPNFDFYSLADSVEVVSKLQERAARAGLDRPLQLLVEVGAMGGRTGVRNIEQGVKVAEAIAAASHLSLVGVECFEGIFQGRPDGTALVESLLEEVIDLARTCDVAGLFDGRIILTAGGSSYFDRAARMLAQGQWTTEPEIVIRSGCYLTHDSDFYQRMFDELARREPELAAVGGGLRPALQVWAHVQSHPEPGRIICGLGRRDIGNDLAPPKPIAWARKGDAAPRPMPPGHAVTALNDQHAYVDVPADTPLRVGDLVGFGMSHPCTTFDKWRALLLVDDAWKVTGLARTYF</sequence>